<dbReference type="AlphaFoldDB" id="A0A8H7W500"/>
<evidence type="ECO:0000256" key="2">
    <source>
        <dbReference type="SAM" id="Phobius"/>
    </source>
</evidence>
<feature type="compositionally biased region" description="Polar residues" evidence="1">
    <location>
        <begin position="88"/>
        <end position="110"/>
    </location>
</feature>
<feature type="region of interest" description="Disordered" evidence="1">
    <location>
        <begin position="87"/>
        <end position="110"/>
    </location>
</feature>
<proteinExistence type="predicted"/>
<organism evidence="3 4">
    <name type="scientific">Cadophora malorum</name>
    <dbReference type="NCBI Taxonomy" id="108018"/>
    <lineage>
        <taxon>Eukaryota</taxon>
        <taxon>Fungi</taxon>
        <taxon>Dikarya</taxon>
        <taxon>Ascomycota</taxon>
        <taxon>Pezizomycotina</taxon>
        <taxon>Leotiomycetes</taxon>
        <taxon>Helotiales</taxon>
        <taxon>Ploettnerulaceae</taxon>
        <taxon>Cadophora</taxon>
    </lineage>
</organism>
<comment type="caution">
    <text evidence="3">The sequence shown here is derived from an EMBL/GenBank/DDBJ whole genome shotgun (WGS) entry which is preliminary data.</text>
</comment>
<gene>
    <name evidence="3" type="ORF">IFR04_015761</name>
</gene>
<keyword evidence="2" id="KW-1133">Transmembrane helix</keyword>
<accession>A0A8H7W500</accession>
<dbReference type="EMBL" id="JAFJYH010000521">
    <property type="protein sequence ID" value="KAG4411104.1"/>
    <property type="molecule type" value="Genomic_DNA"/>
</dbReference>
<name>A0A8H7W500_9HELO</name>
<protein>
    <submittedName>
        <fullName evidence="3">Uncharacterized protein</fullName>
    </submittedName>
</protein>
<evidence type="ECO:0000313" key="4">
    <source>
        <dbReference type="Proteomes" id="UP000664132"/>
    </source>
</evidence>
<feature type="transmembrane region" description="Helical" evidence="2">
    <location>
        <begin position="25"/>
        <end position="42"/>
    </location>
</feature>
<keyword evidence="4" id="KW-1185">Reference proteome</keyword>
<keyword evidence="2" id="KW-0812">Transmembrane</keyword>
<keyword evidence="2" id="KW-0472">Membrane</keyword>
<evidence type="ECO:0000313" key="3">
    <source>
        <dbReference type="EMBL" id="KAG4411104.1"/>
    </source>
</evidence>
<dbReference type="Proteomes" id="UP000664132">
    <property type="component" value="Unassembled WGS sequence"/>
</dbReference>
<evidence type="ECO:0000256" key="1">
    <source>
        <dbReference type="SAM" id="MobiDB-lite"/>
    </source>
</evidence>
<sequence length="110" mass="12390">MCPARAIAAHAHQFRYASLKSNVEIAFVASLMITFIAVHSDMPERKDSIPLQLFDHVVRSSLAIFGTQEIKKLLEFEFAKDCRLATPQHDTQGSNSSSMTWTIKPQMQKP</sequence>
<reference evidence="3" key="1">
    <citation type="submission" date="2021-02" db="EMBL/GenBank/DDBJ databases">
        <title>Genome sequence Cadophora malorum strain M34.</title>
        <authorList>
            <person name="Stefanovic E."/>
            <person name="Vu D."/>
            <person name="Scully C."/>
            <person name="Dijksterhuis J."/>
            <person name="Roader J."/>
            <person name="Houbraken J."/>
        </authorList>
    </citation>
    <scope>NUCLEOTIDE SEQUENCE</scope>
    <source>
        <strain evidence="3">M34</strain>
    </source>
</reference>